<organism evidence="1">
    <name type="scientific">Caldilineaceae bacterium SB0664_bin_27</name>
    <dbReference type="NCBI Taxonomy" id="2605260"/>
    <lineage>
        <taxon>Bacteria</taxon>
        <taxon>Bacillati</taxon>
        <taxon>Chloroflexota</taxon>
        <taxon>Caldilineae</taxon>
        <taxon>Caldilineales</taxon>
        <taxon>Caldilineaceae</taxon>
    </lineage>
</organism>
<proteinExistence type="predicted"/>
<accession>A0A6B0YRC6</accession>
<dbReference type="EMBL" id="VXRG01000027">
    <property type="protein sequence ID" value="MXY92342.1"/>
    <property type="molecule type" value="Genomic_DNA"/>
</dbReference>
<sequence length="118" mass="12945">MSIPHKDRVPHTQIPIATPGEPAAALRAKGYPVREQPGQRRPVQTTTALCHGGDSPDKLGLCFDADRRYWAGNCLTDDCDSRAIVHSVQAATVESGRTRVTTCESNSWQPATIRHRNL</sequence>
<protein>
    <submittedName>
        <fullName evidence="1">Uncharacterized protein</fullName>
    </submittedName>
</protein>
<evidence type="ECO:0000313" key="1">
    <source>
        <dbReference type="EMBL" id="MXY92342.1"/>
    </source>
</evidence>
<dbReference type="AlphaFoldDB" id="A0A6B0YRC6"/>
<reference evidence="1" key="1">
    <citation type="submission" date="2019-09" db="EMBL/GenBank/DDBJ databases">
        <title>Characterisation of the sponge microbiome using genome-centric metagenomics.</title>
        <authorList>
            <person name="Engelberts J.P."/>
            <person name="Robbins S.J."/>
            <person name="De Goeij J.M."/>
            <person name="Aranda M."/>
            <person name="Bell S.C."/>
            <person name="Webster N.S."/>
        </authorList>
    </citation>
    <scope>NUCLEOTIDE SEQUENCE</scope>
    <source>
        <strain evidence="1">SB0664_bin_27</strain>
    </source>
</reference>
<gene>
    <name evidence="1" type="ORF">F4Y42_02730</name>
</gene>
<name>A0A6B0YRC6_9CHLR</name>
<comment type="caution">
    <text evidence="1">The sequence shown here is derived from an EMBL/GenBank/DDBJ whole genome shotgun (WGS) entry which is preliminary data.</text>
</comment>